<dbReference type="PANTHER" id="PTHR37533:SF2">
    <property type="entry name" value="FLAGELLAR HOOK-LENGTH CONTROL PROTEIN"/>
    <property type="match status" value="1"/>
</dbReference>
<organism evidence="4 5">
    <name type="scientific">Oceanidesulfovibrio marinus</name>
    <dbReference type="NCBI Taxonomy" id="370038"/>
    <lineage>
        <taxon>Bacteria</taxon>
        <taxon>Pseudomonadati</taxon>
        <taxon>Thermodesulfobacteriota</taxon>
        <taxon>Desulfovibrionia</taxon>
        <taxon>Desulfovibrionales</taxon>
        <taxon>Desulfovibrionaceae</taxon>
        <taxon>Oceanidesulfovibrio</taxon>
    </lineage>
</organism>
<dbReference type="EMBL" id="QMIF01000001">
    <property type="protein sequence ID" value="TVM36729.1"/>
    <property type="molecule type" value="Genomic_DNA"/>
</dbReference>
<dbReference type="Pfam" id="PF02120">
    <property type="entry name" value="Flg_hook"/>
    <property type="match status" value="1"/>
</dbReference>
<accession>A0A6P1ZN06</accession>
<feature type="compositionally biased region" description="Basic and acidic residues" evidence="2">
    <location>
        <begin position="339"/>
        <end position="348"/>
    </location>
</feature>
<evidence type="ECO:0000259" key="3">
    <source>
        <dbReference type="Pfam" id="PF02120"/>
    </source>
</evidence>
<dbReference type="OrthoDB" id="5468982at2"/>
<sequence length="647" mass="69298">MQIFPEYAERAEQAMNALGKSASQSYSNGYASSSQPFADLLDTLASADSAARSTAQSTADTLYDTGRRATESYASQTASSPDDSLEDSAAGLLVSQEDFADLRGDLEKYGLDSDEIDALEEQVNSPEGMTWRELMNKVSTLAAQHVEGGQSLDVETKRLLTGFLGRIGCNITETKDIIADLDESKLDAAWQKIASKLATLSPTDQITVSRDEVKALARAFNVPGTNDASLSAFFAGGGKLTMNAAGLQNLVFMLKQASGTQSSEALENAAESLKSIHEKLQDAISNAMDRAKREELADNKETKSVSQAKVRIKKAAEENYGEAAGRVSRPNGTEAEQSDTDHFFKKPVMENSADAGKTADAKDAAAKDAKDGDLKAAAVNNTKDGADELAETKKAADAATDRFAKNRAENAAVAQDKAAGQGKDNAGGGGSDGSSDRGENGWSAFWNKVSKGEATADTTKNFYSVADTAAQAEARATSATQRADQALGRQGSLPRQTLRSLEQAFMKNLGQGQRQLTLRLDPPQMGRVQVMLTVRNNEVSAVLRTEKHETGQMLAEQMQHLRHSLEQQGLKVQKLDVQTQLNNDMNSQGWLGMDQHNSAQEQNARQQAIHAWKQMGGRGSDAASLAHDVQNGNVQELISQGGLHLIA</sequence>
<evidence type="ECO:0000313" key="5">
    <source>
        <dbReference type="Proteomes" id="UP000434052"/>
    </source>
</evidence>
<evidence type="ECO:0000313" key="4">
    <source>
        <dbReference type="EMBL" id="TVM36729.1"/>
    </source>
</evidence>
<dbReference type="InterPro" id="IPR052563">
    <property type="entry name" value="FliK"/>
</dbReference>
<proteinExistence type="predicted"/>
<evidence type="ECO:0000256" key="2">
    <source>
        <dbReference type="SAM" id="MobiDB-lite"/>
    </source>
</evidence>
<dbReference type="InterPro" id="IPR021136">
    <property type="entry name" value="Flagellar_hook_control-like_C"/>
</dbReference>
<feature type="region of interest" description="Disordered" evidence="2">
    <location>
        <begin position="408"/>
        <end position="443"/>
    </location>
</feature>
<feature type="region of interest" description="Disordered" evidence="2">
    <location>
        <begin position="316"/>
        <end position="372"/>
    </location>
</feature>
<dbReference type="CDD" id="cd17470">
    <property type="entry name" value="T3SS_Flik_C"/>
    <property type="match status" value="1"/>
</dbReference>
<dbReference type="Gene3D" id="3.30.750.140">
    <property type="match status" value="1"/>
</dbReference>
<dbReference type="AlphaFoldDB" id="A0A6P1ZN06"/>
<dbReference type="Proteomes" id="UP000434052">
    <property type="component" value="Unassembled WGS sequence"/>
</dbReference>
<gene>
    <name evidence="4" type="ORF">DQK91_02075</name>
</gene>
<keyword evidence="1" id="KW-0175">Coiled coil</keyword>
<comment type="caution">
    <text evidence="4">The sequence shown here is derived from an EMBL/GenBank/DDBJ whole genome shotgun (WGS) entry which is preliminary data.</text>
</comment>
<dbReference type="RefSeq" id="WP_144233780.1">
    <property type="nucleotide sequence ID" value="NZ_QMIF01000001.1"/>
</dbReference>
<name>A0A6P1ZN06_9BACT</name>
<protein>
    <recommendedName>
        <fullName evidence="3">Flagellar hook-length control protein-like C-terminal domain-containing protein</fullName>
    </recommendedName>
</protein>
<feature type="domain" description="Flagellar hook-length control protein-like C-terminal" evidence="3">
    <location>
        <begin position="506"/>
        <end position="583"/>
    </location>
</feature>
<feature type="coiled-coil region" evidence="1">
    <location>
        <begin position="263"/>
        <end position="297"/>
    </location>
</feature>
<feature type="compositionally biased region" description="Basic and acidic residues" evidence="2">
    <location>
        <begin position="357"/>
        <end position="372"/>
    </location>
</feature>
<reference evidence="4 5" key="1">
    <citation type="submission" date="2018-06" db="EMBL/GenBank/DDBJ databases">
        <title>Complete genome of Desulfovibrio marinus P48SEP.</title>
        <authorList>
            <person name="Crispim J.S."/>
            <person name="Vidigal P.M.P."/>
            <person name="Silva L.C.F."/>
            <person name="Araujo L.C."/>
            <person name="Laguardia C.N."/>
            <person name="Dias R.S."/>
            <person name="Sousa M.P."/>
            <person name="Paula S.O."/>
            <person name="Silva C."/>
        </authorList>
    </citation>
    <scope>NUCLEOTIDE SEQUENCE [LARGE SCALE GENOMIC DNA]</scope>
    <source>
        <strain evidence="4 5">P48SEP</strain>
    </source>
</reference>
<dbReference type="InterPro" id="IPR038610">
    <property type="entry name" value="FliK-like_C_sf"/>
</dbReference>
<dbReference type="PANTHER" id="PTHR37533">
    <property type="entry name" value="FLAGELLAR HOOK-LENGTH CONTROL PROTEIN"/>
    <property type="match status" value="1"/>
</dbReference>
<evidence type="ECO:0000256" key="1">
    <source>
        <dbReference type="SAM" id="Coils"/>
    </source>
</evidence>